<dbReference type="EMBL" id="MUKV01000009">
    <property type="protein sequence ID" value="OQS41055.1"/>
    <property type="molecule type" value="Genomic_DNA"/>
</dbReference>
<keyword evidence="6 7" id="KW-0472">Membrane</keyword>
<evidence type="ECO:0000256" key="7">
    <source>
        <dbReference type="SAM" id="Phobius"/>
    </source>
</evidence>
<feature type="domain" description="Major facilitator superfamily (MFS) profile" evidence="8">
    <location>
        <begin position="7"/>
        <end position="449"/>
    </location>
</feature>
<feature type="transmembrane region" description="Helical" evidence="7">
    <location>
        <begin position="297"/>
        <end position="318"/>
    </location>
</feature>
<evidence type="ECO:0000256" key="4">
    <source>
        <dbReference type="ARBA" id="ARBA00022692"/>
    </source>
</evidence>
<dbReference type="Proteomes" id="UP000192721">
    <property type="component" value="Unassembled WGS sequence"/>
</dbReference>
<feature type="transmembrane region" description="Helical" evidence="7">
    <location>
        <begin position="224"/>
        <end position="243"/>
    </location>
</feature>
<evidence type="ECO:0000256" key="5">
    <source>
        <dbReference type="ARBA" id="ARBA00022989"/>
    </source>
</evidence>
<dbReference type="RefSeq" id="WP_081555319.1">
    <property type="nucleotide sequence ID" value="NZ_MUKV01000009.1"/>
</dbReference>
<evidence type="ECO:0000256" key="6">
    <source>
        <dbReference type="ARBA" id="ARBA00023136"/>
    </source>
</evidence>
<feature type="transmembrane region" description="Helical" evidence="7">
    <location>
        <begin position="193"/>
        <end position="212"/>
    </location>
</feature>
<dbReference type="InterPro" id="IPR020846">
    <property type="entry name" value="MFS_dom"/>
</dbReference>
<comment type="caution">
    <text evidence="9">The sequence shown here is derived from an EMBL/GenBank/DDBJ whole genome shotgun (WGS) entry which is preliminary data.</text>
</comment>
<evidence type="ECO:0000313" key="10">
    <source>
        <dbReference type="Proteomes" id="UP000192721"/>
    </source>
</evidence>
<dbReference type="PANTHER" id="PTHR42718:SF46">
    <property type="entry name" value="BLR6921 PROTEIN"/>
    <property type="match status" value="1"/>
</dbReference>
<dbReference type="SUPFAM" id="SSF103473">
    <property type="entry name" value="MFS general substrate transporter"/>
    <property type="match status" value="1"/>
</dbReference>
<feature type="transmembrane region" description="Helical" evidence="7">
    <location>
        <begin position="73"/>
        <end position="92"/>
    </location>
</feature>
<feature type="transmembrane region" description="Helical" evidence="7">
    <location>
        <begin position="352"/>
        <end position="375"/>
    </location>
</feature>
<organism evidence="9 10">
    <name type="scientific">Chromobacterium haemolyticum</name>
    <dbReference type="NCBI Taxonomy" id="394935"/>
    <lineage>
        <taxon>Bacteria</taxon>
        <taxon>Pseudomonadati</taxon>
        <taxon>Pseudomonadota</taxon>
        <taxon>Betaproteobacteria</taxon>
        <taxon>Neisseriales</taxon>
        <taxon>Chromobacteriaceae</taxon>
        <taxon>Chromobacterium</taxon>
    </lineage>
</organism>
<gene>
    <name evidence="9" type="ORF">B0T45_09515</name>
</gene>
<evidence type="ECO:0000256" key="3">
    <source>
        <dbReference type="ARBA" id="ARBA00022475"/>
    </source>
</evidence>
<dbReference type="AlphaFoldDB" id="A0A1W0D218"/>
<keyword evidence="5 7" id="KW-1133">Transmembrane helix</keyword>
<evidence type="ECO:0000259" key="8">
    <source>
        <dbReference type="PROSITE" id="PS50850"/>
    </source>
</evidence>
<name>A0A1W0D218_9NEIS</name>
<feature type="transmembrane region" description="Helical" evidence="7">
    <location>
        <begin position="395"/>
        <end position="421"/>
    </location>
</feature>
<dbReference type="GO" id="GO:0005886">
    <property type="term" value="C:plasma membrane"/>
    <property type="evidence" value="ECO:0007669"/>
    <property type="project" value="UniProtKB-SubCell"/>
</dbReference>
<sequence>MPLRLKLTLVYLLGFALDLINMFIVSVAYPDIGRDLQASLAQLAWVGNAYMLGLTLVIPLSVWLAGAYGERRVMLLSLALFMTASALAGSAGSIEALIGWRALQGLGGGLLIPIGQAMVYRHYPPAQRARLTAWIMSVALIVPALSPALGGLLVDMLSWRWALLASLPLALLTLLLAAAWLPRGDVAARSGALDGSGLMLVALGMSALLLALGWLGEGGHEPRGVVALALAALALAAYARGAAGKAEPVLKLALLRGRLLRTAMLVYLFVPGVFMGVSMAAMLYLQEVLKLGAARTGALMLPWALASALAISLTRLAFNRHGPKPLLLLGMAVQSAGILLLAVGVSRYGGLIAAYGLMGFGGSLCSSVAQSAAFLDVAETELRQASALWNINRQFSFGLGVAAISMLLNALGGGASVAIVQAYQACFLIAAGLTLAPAVFVLRIHTPAVLALLRRPHSERAS</sequence>
<keyword evidence="3" id="KW-1003">Cell membrane</keyword>
<comment type="subcellular location">
    <subcellularLocation>
        <location evidence="1">Cell membrane</location>
        <topology evidence="1">Multi-pass membrane protein</topology>
    </subcellularLocation>
</comment>
<reference evidence="9 10" key="1">
    <citation type="submission" date="2017-02" db="EMBL/GenBank/DDBJ databases">
        <title>Chromobacterium haemolyticum H5244.</title>
        <authorList>
            <person name="Gulvik C.A."/>
        </authorList>
    </citation>
    <scope>NUCLEOTIDE SEQUENCE [LARGE SCALE GENOMIC DNA]</scope>
    <source>
        <strain evidence="9 10">H5244</strain>
    </source>
</reference>
<dbReference type="GO" id="GO:0022857">
    <property type="term" value="F:transmembrane transporter activity"/>
    <property type="evidence" value="ECO:0007669"/>
    <property type="project" value="InterPro"/>
</dbReference>
<feature type="transmembrane region" description="Helical" evidence="7">
    <location>
        <begin position="264"/>
        <end position="285"/>
    </location>
</feature>
<dbReference type="InterPro" id="IPR036259">
    <property type="entry name" value="MFS_trans_sf"/>
</dbReference>
<evidence type="ECO:0000313" key="9">
    <source>
        <dbReference type="EMBL" id="OQS41055.1"/>
    </source>
</evidence>
<keyword evidence="2" id="KW-0813">Transport</keyword>
<accession>A0A1W0D218</accession>
<feature type="transmembrane region" description="Helical" evidence="7">
    <location>
        <begin position="131"/>
        <end position="153"/>
    </location>
</feature>
<feature type="transmembrane region" description="Helical" evidence="7">
    <location>
        <begin position="98"/>
        <end position="119"/>
    </location>
</feature>
<proteinExistence type="predicted"/>
<feature type="transmembrane region" description="Helical" evidence="7">
    <location>
        <begin position="427"/>
        <end position="453"/>
    </location>
</feature>
<feature type="transmembrane region" description="Helical" evidence="7">
    <location>
        <begin position="325"/>
        <end position="346"/>
    </location>
</feature>
<feature type="transmembrane region" description="Helical" evidence="7">
    <location>
        <begin position="49"/>
        <end position="66"/>
    </location>
</feature>
<dbReference type="PROSITE" id="PS50850">
    <property type="entry name" value="MFS"/>
    <property type="match status" value="1"/>
</dbReference>
<keyword evidence="4 7" id="KW-0812">Transmembrane</keyword>
<dbReference type="PANTHER" id="PTHR42718">
    <property type="entry name" value="MAJOR FACILITATOR SUPERFAMILY MULTIDRUG TRANSPORTER MFSC"/>
    <property type="match status" value="1"/>
</dbReference>
<dbReference type="Pfam" id="PF07690">
    <property type="entry name" value="MFS_1"/>
    <property type="match status" value="1"/>
</dbReference>
<dbReference type="InterPro" id="IPR011701">
    <property type="entry name" value="MFS"/>
</dbReference>
<dbReference type="Gene3D" id="1.20.1720.10">
    <property type="entry name" value="Multidrug resistance protein D"/>
    <property type="match status" value="1"/>
</dbReference>
<dbReference type="Gene3D" id="1.20.1250.20">
    <property type="entry name" value="MFS general substrate transporter like domains"/>
    <property type="match status" value="1"/>
</dbReference>
<evidence type="ECO:0000256" key="2">
    <source>
        <dbReference type="ARBA" id="ARBA00022448"/>
    </source>
</evidence>
<evidence type="ECO:0000256" key="1">
    <source>
        <dbReference type="ARBA" id="ARBA00004651"/>
    </source>
</evidence>
<feature type="transmembrane region" description="Helical" evidence="7">
    <location>
        <begin position="159"/>
        <end position="181"/>
    </location>
</feature>
<protein>
    <submittedName>
        <fullName evidence="9">MFS transporter</fullName>
    </submittedName>
</protein>
<feature type="transmembrane region" description="Helical" evidence="7">
    <location>
        <begin position="7"/>
        <end position="29"/>
    </location>
</feature>